<dbReference type="Proteomes" id="UP000255355">
    <property type="component" value="Unassembled WGS sequence"/>
</dbReference>
<dbReference type="STRING" id="1210089.GCA_001613165_03101"/>
<dbReference type="EMBL" id="QQAZ01000013">
    <property type="protein sequence ID" value="RDI45307.1"/>
    <property type="molecule type" value="Genomic_DNA"/>
</dbReference>
<protein>
    <submittedName>
        <fullName evidence="1">Uncharacterized protein</fullName>
    </submittedName>
</protein>
<evidence type="ECO:0000313" key="1">
    <source>
        <dbReference type="EMBL" id="RDI45307.1"/>
    </source>
</evidence>
<comment type="caution">
    <text evidence="1">The sequence shown here is derived from an EMBL/GenBank/DDBJ whole genome shotgun (WGS) entry which is preliminary data.</text>
</comment>
<reference evidence="1 2" key="1">
    <citation type="submission" date="2018-07" db="EMBL/GenBank/DDBJ databases">
        <title>Genomic Encyclopedia of Type Strains, Phase IV (KMG-IV): sequencing the most valuable type-strain genomes for metagenomic binning, comparative biology and taxonomic classification.</title>
        <authorList>
            <person name="Goeker M."/>
        </authorList>
    </citation>
    <scope>NUCLEOTIDE SEQUENCE [LARGE SCALE GENOMIC DNA]</scope>
    <source>
        <strain evidence="1 2">DSM 44952</strain>
    </source>
</reference>
<proteinExistence type="predicted"/>
<dbReference type="OrthoDB" id="4560447at2"/>
<dbReference type="RefSeq" id="WP_068019945.1">
    <property type="nucleotide sequence ID" value="NZ_QQAZ01000013.1"/>
</dbReference>
<organism evidence="1 2">
    <name type="scientific">Nocardia mexicana</name>
    <dbReference type="NCBI Taxonomy" id="279262"/>
    <lineage>
        <taxon>Bacteria</taxon>
        <taxon>Bacillati</taxon>
        <taxon>Actinomycetota</taxon>
        <taxon>Actinomycetes</taxon>
        <taxon>Mycobacteriales</taxon>
        <taxon>Nocardiaceae</taxon>
        <taxon>Nocardia</taxon>
    </lineage>
</organism>
<evidence type="ECO:0000313" key="2">
    <source>
        <dbReference type="Proteomes" id="UP000255355"/>
    </source>
</evidence>
<name>A0A370GNR3_9NOCA</name>
<gene>
    <name evidence="1" type="ORF">DFR68_11377</name>
</gene>
<sequence>MAVITHAADLVAWIETHLPDPGPGFGAWTTDPPAAGAVTATLHVRIHPAQHPPAAVAVALSTFPDVETVGPPPAFRPRTPVSAFD</sequence>
<keyword evidence="2" id="KW-1185">Reference proteome</keyword>
<accession>A0A370GNR3</accession>
<dbReference type="AlphaFoldDB" id="A0A370GNR3"/>